<organism evidence="2 3">
    <name type="scientific">Tepidibacter formicigenes DSM 15518</name>
    <dbReference type="NCBI Taxonomy" id="1123349"/>
    <lineage>
        <taxon>Bacteria</taxon>
        <taxon>Bacillati</taxon>
        <taxon>Bacillota</taxon>
        <taxon>Clostridia</taxon>
        <taxon>Peptostreptococcales</taxon>
        <taxon>Peptostreptococcaceae</taxon>
        <taxon>Tepidibacter</taxon>
    </lineage>
</organism>
<dbReference type="AlphaFoldDB" id="A0A1M6QQ12"/>
<reference evidence="3" key="1">
    <citation type="submission" date="2016-11" db="EMBL/GenBank/DDBJ databases">
        <authorList>
            <person name="Varghese N."/>
            <person name="Submissions S."/>
        </authorList>
    </citation>
    <scope>NUCLEOTIDE SEQUENCE [LARGE SCALE GENOMIC DNA]</scope>
    <source>
        <strain evidence="3">DSM 15518</strain>
    </source>
</reference>
<keyword evidence="3" id="KW-1185">Reference proteome</keyword>
<proteinExistence type="predicted"/>
<dbReference type="EMBL" id="FRAE01000045">
    <property type="protein sequence ID" value="SHK22228.1"/>
    <property type="molecule type" value="Genomic_DNA"/>
</dbReference>
<dbReference type="RefSeq" id="WP_072889412.1">
    <property type="nucleotide sequence ID" value="NZ_FRAE01000045.1"/>
</dbReference>
<gene>
    <name evidence="2" type="ORF">SAMN02744037_01912</name>
</gene>
<protein>
    <recommendedName>
        <fullName evidence="1">DUF7669 domain-containing protein</fullName>
    </recommendedName>
</protein>
<feature type="domain" description="DUF7669" evidence="1">
    <location>
        <begin position="268"/>
        <end position="336"/>
    </location>
</feature>
<dbReference type="Pfam" id="PF24706">
    <property type="entry name" value="DUF7669"/>
    <property type="match status" value="1"/>
</dbReference>
<accession>A0A1M6QQ12</accession>
<evidence type="ECO:0000259" key="1">
    <source>
        <dbReference type="Pfam" id="PF24706"/>
    </source>
</evidence>
<dbReference type="OrthoDB" id="2833825at2"/>
<dbReference type="STRING" id="1123349.SAMN02744037_01912"/>
<dbReference type="InterPro" id="IPR056086">
    <property type="entry name" value="DUF7669"/>
</dbReference>
<evidence type="ECO:0000313" key="2">
    <source>
        <dbReference type="EMBL" id="SHK22228.1"/>
    </source>
</evidence>
<dbReference type="Proteomes" id="UP000242497">
    <property type="component" value="Unassembled WGS sequence"/>
</dbReference>
<sequence length="371" mass="44838">MISKIIMKYYSLLNEEKHQRYKSWEHCYKFFRKHKEFLTEEQKDHAALHLAFYLASWGMYRGSSFLLQKDYKVHKYAIDVLLDSKYDLLWDMDLSNYKLHNKYSELLFKLKSELTNSYRKNIKYINGEEKDINITDTLSTKILLGTIGCIPAYDRYFVEGLKFHGFKYRKFNQNSFKELIDFYNLFKDEFNRLKIKTESDGLEYPEMKLIYMYFWQVGYLLDESNKISSNDLEIIKNNSLEFKNELNKKNTPIINEKDVIKNKSYKIPVWKMVKEAVEHMDGEFTKQEIKDYIFETYGEVNEGTIDCQILIASVNRNSRVNWYVNKKERISNGKYDFIYDREDGYLEKYYPDRHGMWEIKRIDGKYCVKKC</sequence>
<evidence type="ECO:0000313" key="3">
    <source>
        <dbReference type="Proteomes" id="UP000242497"/>
    </source>
</evidence>
<name>A0A1M6QQ12_9FIRM</name>